<organism evidence="1">
    <name type="scientific">Hirsutella thompsonii</name>
    <name type="common">Entomogenous fungus</name>
    <dbReference type="NCBI Taxonomy" id="42368"/>
    <lineage>
        <taxon>Eukaryota</taxon>
        <taxon>Fungi</taxon>
        <taxon>Dikarya</taxon>
        <taxon>Ascomycota</taxon>
        <taxon>Pezizomycotina</taxon>
        <taxon>Sordariomycetes</taxon>
        <taxon>Hypocreomycetidae</taxon>
        <taxon>Hypocreales</taxon>
        <taxon>Ophiocordycipitaceae</taxon>
        <taxon>Hirsutella</taxon>
    </lineage>
</organism>
<sequence length="108" mass="12684">MANRYQNPRADYRQIAHEDRPDIRLFYASAQFPPPKNSFESSQEIIEHLKILLRSHMKDLAVAQGNNGIKVDAYLKSWKESDNWDLLKGKREVVVEFRLDFKSVISYT</sequence>
<geneLocation type="mitochondrion" evidence="1"/>
<keyword evidence="1" id="KW-0496">Mitochondrion</keyword>
<reference evidence="1" key="2">
    <citation type="submission" date="2018-05" db="EMBL/GenBank/DDBJ databases">
        <authorList>
            <person name="Zhang Y.-J."/>
        </authorList>
    </citation>
    <scope>NUCLEOTIDE SEQUENCE</scope>
    <source>
        <strain evidence="1">ARSEF 1947</strain>
    </source>
</reference>
<proteinExistence type="predicted"/>
<dbReference type="AlphaFoldDB" id="A0A3G2ZP83"/>
<reference evidence="1" key="1">
    <citation type="journal article" date="2018" name="Environ. Microbiol.">
        <title>Mitochondrial genome, comparative analysis and evolutionary insights into the entomopathogenic fungus Hirsutella thompsonii.</title>
        <authorList>
            <person name="Wang L."/>
            <person name="Zhang S."/>
            <person name="Li J.H."/>
            <person name="Zhang Y.J."/>
        </authorList>
    </citation>
    <scope>NUCLEOTIDE SEQUENCE</scope>
    <source>
        <strain evidence="1">ARSEF 1947</strain>
    </source>
</reference>
<name>A0A3G2ZP83_HIRTH</name>
<accession>A0A3G2ZP83</accession>
<gene>
    <name evidence="1" type="primary">orf108</name>
</gene>
<protein>
    <submittedName>
        <fullName evidence="1">Uncharacterized protein</fullName>
    </submittedName>
</protein>
<evidence type="ECO:0000313" key="1">
    <source>
        <dbReference type="EMBL" id="AYP41332.1"/>
    </source>
</evidence>
<dbReference type="EMBL" id="MH367296">
    <property type="protein sequence ID" value="AYP41332.1"/>
    <property type="molecule type" value="Genomic_DNA"/>
</dbReference>